<evidence type="ECO:0000256" key="2">
    <source>
        <dbReference type="SAM" id="SignalP"/>
    </source>
</evidence>
<accession>A0A2S4WBW2</accession>
<dbReference type="EMBL" id="PKSM01000051">
    <property type="protein sequence ID" value="POW19249.1"/>
    <property type="molecule type" value="Genomic_DNA"/>
</dbReference>
<dbReference type="AlphaFoldDB" id="A0A2S4WBW2"/>
<comment type="caution">
    <text evidence="3">The sequence shown here is derived from an EMBL/GenBank/DDBJ whole genome shotgun (WGS) entry which is preliminary data.</text>
</comment>
<sequence>MSSFAFCKCLVFAILLVMIPDALAENGKPKPPTKPAPAPAPKLGTGSPNCGGGLTTICLNNLKDKISAATRRYRNHTGARGKNLGACPVALHKACCRKGFVAEAAKKGTQKTIYGTFCSELKAAATDKKAPTTKGAAPKKP</sequence>
<evidence type="ECO:0000313" key="3">
    <source>
        <dbReference type="EMBL" id="POW19249.1"/>
    </source>
</evidence>
<evidence type="ECO:0000313" key="4">
    <source>
        <dbReference type="Proteomes" id="UP000238274"/>
    </source>
</evidence>
<proteinExistence type="predicted"/>
<dbReference type="VEuPathDB" id="FungiDB:PSHT_04862"/>
<feature type="region of interest" description="Disordered" evidence="1">
    <location>
        <begin position="27"/>
        <end position="48"/>
    </location>
</feature>
<feature type="signal peptide" evidence="2">
    <location>
        <begin position="1"/>
        <end position="24"/>
    </location>
</feature>
<reference evidence="4" key="2">
    <citation type="journal article" date="2018" name="BMC Genomics">
        <title>Genomic insights into host adaptation between the wheat stripe rust pathogen (Puccinia striiformis f. sp. tritici) and the barley stripe rust pathogen (Puccinia striiformis f. sp. hordei).</title>
        <authorList>
            <person name="Xia C."/>
            <person name="Wang M."/>
            <person name="Yin C."/>
            <person name="Cornejo O.E."/>
            <person name="Hulbert S.H."/>
            <person name="Chen X."/>
        </authorList>
    </citation>
    <scope>NUCLEOTIDE SEQUENCE [LARGE SCALE GENOMIC DNA]</scope>
    <source>
        <strain evidence="4">93TX-2</strain>
    </source>
</reference>
<keyword evidence="2" id="KW-0732">Signal</keyword>
<evidence type="ECO:0000256" key="1">
    <source>
        <dbReference type="SAM" id="MobiDB-lite"/>
    </source>
</evidence>
<reference evidence="4" key="3">
    <citation type="journal article" date="2018" name="Mol. Plant Microbe Interact.">
        <title>Genome sequence resources for the wheat stripe rust pathogen (Puccinia striiformis f. sp. tritici) and the barley stripe rust pathogen (Puccinia striiformis f. sp. hordei).</title>
        <authorList>
            <person name="Xia C."/>
            <person name="Wang M."/>
            <person name="Yin C."/>
            <person name="Cornejo O.E."/>
            <person name="Hulbert S.H."/>
            <person name="Chen X."/>
        </authorList>
    </citation>
    <scope>NUCLEOTIDE SEQUENCE [LARGE SCALE GENOMIC DNA]</scope>
    <source>
        <strain evidence="4">93TX-2</strain>
    </source>
</reference>
<protein>
    <recommendedName>
        <fullName evidence="5">Hydrophobin</fullName>
    </recommendedName>
</protein>
<organism evidence="3 4">
    <name type="scientific">Puccinia striiformis</name>
    <dbReference type="NCBI Taxonomy" id="27350"/>
    <lineage>
        <taxon>Eukaryota</taxon>
        <taxon>Fungi</taxon>
        <taxon>Dikarya</taxon>
        <taxon>Basidiomycota</taxon>
        <taxon>Pucciniomycotina</taxon>
        <taxon>Pucciniomycetes</taxon>
        <taxon>Pucciniales</taxon>
        <taxon>Pucciniaceae</taxon>
        <taxon>Puccinia</taxon>
    </lineage>
</organism>
<feature type="chain" id="PRO_5015471840" description="Hydrophobin" evidence="2">
    <location>
        <begin position="25"/>
        <end position="141"/>
    </location>
</feature>
<gene>
    <name evidence="3" type="ORF">PSHT_04862</name>
</gene>
<reference evidence="3 4" key="1">
    <citation type="submission" date="2017-12" db="EMBL/GenBank/DDBJ databases">
        <title>Gene loss provides genomic basis for host adaptation in cereal stripe rust fungi.</title>
        <authorList>
            <person name="Xia C."/>
        </authorList>
    </citation>
    <scope>NUCLEOTIDE SEQUENCE [LARGE SCALE GENOMIC DNA]</scope>
    <source>
        <strain evidence="3 4">93TX-2</strain>
    </source>
</reference>
<feature type="compositionally biased region" description="Pro residues" evidence="1">
    <location>
        <begin position="29"/>
        <end position="40"/>
    </location>
</feature>
<name>A0A2S4WBW2_9BASI</name>
<evidence type="ECO:0008006" key="5">
    <source>
        <dbReference type="Google" id="ProtNLM"/>
    </source>
</evidence>
<dbReference type="Proteomes" id="UP000238274">
    <property type="component" value="Unassembled WGS sequence"/>
</dbReference>
<keyword evidence="4" id="KW-1185">Reference proteome</keyword>